<dbReference type="Pfam" id="PF11804">
    <property type="entry name" value="DUF3325"/>
    <property type="match status" value="1"/>
</dbReference>
<feature type="transmembrane region" description="Helical" evidence="1">
    <location>
        <begin position="40"/>
        <end position="57"/>
    </location>
</feature>
<organism evidence="2 3">
    <name type="scientific">Sphingomonas colocasiae</name>
    <dbReference type="NCBI Taxonomy" id="1848973"/>
    <lineage>
        <taxon>Bacteria</taxon>
        <taxon>Pseudomonadati</taxon>
        <taxon>Pseudomonadota</taxon>
        <taxon>Alphaproteobacteria</taxon>
        <taxon>Sphingomonadales</taxon>
        <taxon>Sphingomonadaceae</taxon>
        <taxon>Sphingomonas</taxon>
    </lineage>
</organism>
<dbReference type="EMBL" id="JAINVV010000011">
    <property type="protein sequence ID" value="MBY8825239.1"/>
    <property type="molecule type" value="Genomic_DNA"/>
</dbReference>
<name>A0ABS7PZ26_9SPHN</name>
<evidence type="ECO:0000313" key="3">
    <source>
        <dbReference type="Proteomes" id="UP000706039"/>
    </source>
</evidence>
<keyword evidence="3" id="KW-1185">Reference proteome</keyword>
<dbReference type="RefSeq" id="WP_222992336.1">
    <property type="nucleotide sequence ID" value="NZ_JAINVV010000011.1"/>
</dbReference>
<gene>
    <name evidence="2" type="ORF">K7G82_23250</name>
</gene>
<feature type="transmembrane region" description="Helical" evidence="1">
    <location>
        <begin position="64"/>
        <end position="82"/>
    </location>
</feature>
<dbReference type="InterPro" id="IPR021762">
    <property type="entry name" value="DUF3325"/>
</dbReference>
<evidence type="ECO:0000256" key="1">
    <source>
        <dbReference type="SAM" id="Phobius"/>
    </source>
</evidence>
<accession>A0ABS7PZ26</accession>
<keyword evidence="1" id="KW-0812">Transmembrane</keyword>
<reference evidence="2 3" key="1">
    <citation type="submission" date="2021-08" db="EMBL/GenBank/DDBJ databases">
        <authorList>
            <person name="Tuo L."/>
        </authorList>
    </citation>
    <scope>NUCLEOTIDE SEQUENCE [LARGE SCALE GENOMIC DNA]</scope>
    <source>
        <strain evidence="2 3">JCM 31229</strain>
    </source>
</reference>
<dbReference type="Proteomes" id="UP000706039">
    <property type="component" value="Unassembled WGS sequence"/>
</dbReference>
<protein>
    <submittedName>
        <fullName evidence="2">DUF3325 domain-containing protein</fullName>
    </submittedName>
</protein>
<keyword evidence="1" id="KW-1133">Transmembrane helix</keyword>
<sequence length="105" mass="10952">MPLEIACLGYAGLASLARASHRHRKAAPRGPLASPRSARAAGWALIAASCIAAFLRFGPFQGSIAWIGLLSLSGIALVLAMSRWPDRALQAWLPVLALAVPLALA</sequence>
<comment type="caution">
    <text evidence="2">The sequence shown here is derived from an EMBL/GenBank/DDBJ whole genome shotgun (WGS) entry which is preliminary data.</text>
</comment>
<keyword evidence="1" id="KW-0472">Membrane</keyword>
<evidence type="ECO:0000313" key="2">
    <source>
        <dbReference type="EMBL" id="MBY8825239.1"/>
    </source>
</evidence>
<proteinExistence type="predicted"/>